<organism evidence="2 3">
    <name type="scientific">Batrachochytrium salamandrivorans</name>
    <dbReference type="NCBI Taxonomy" id="1357716"/>
    <lineage>
        <taxon>Eukaryota</taxon>
        <taxon>Fungi</taxon>
        <taxon>Fungi incertae sedis</taxon>
        <taxon>Chytridiomycota</taxon>
        <taxon>Chytridiomycota incertae sedis</taxon>
        <taxon>Chytridiomycetes</taxon>
        <taxon>Rhizophydiales</taxon>
        <taxon>Rhizophydiales incertae sedis</taxon>
        <taxon>Batrachochytrium</taxon>
    </lineage>
</organism>
<sequence>MTPLLQLRGIYTIIINVGGKDFKTTLQTLTVYPDSVLAKSFTAAHKQSCVDGCYSSPAFFIDRSPVYFAVVLELLRTGRIALTPNIAVSALERELDFYGLSEYVTADNYDDPYHSMGSPFPRLDRSAKPVPSVGSTALPMLDPSIGARGMAGMTGMTTATTGLVHPVGSVGISSLARTTPPALSPLAESTYALSSTVQSTSNGSYIIPPSPTVVNTCAAVSTVAVPGAAAVSSSNDTLQLLSARRLSYEDSWATSMACRAAPILTKAMNAGLLRFTVFIDPYGKYKGVPSQLLSQATDLMFWQDFASSFAAAPPGSAQDFSQSFRENFNVTLTASYPTQMKLPGHVIAVIDVDGKPGQESEALSWVVFRVKTMRSERRQLLYVDRTSSEGPVSESTVGLVLLHGWELHFNMPETLTASKVLERTKTMVHGLLRSEDIMTNLFLLN</sequence>
<feature type="domain" description="BTB" evidence="1">
    <location>
        <begin position="11"/>
        <end position="115"/>
    </location>
</feature>
<evidence type="ECO:0000313" key="2">
    <source>
        <dbReference type="EMBL" id="KAH6585584.1"/>
    </source>
</evidence>
<dbReference type="Gene3D" id="3.30.710.10">
    <property type="entry name" value="Potassium Channel Kv1.1, Chain A"/>
    <property type="match status" value="1"/>
</dbReference>
<evidence type="ECO:0000259" key="1">
    <source>
        <dbReference type="SMART" id="SM00225"/>
    </source>
</evidence>
<keyword evidence="3" id="KW-1185">Reference proteome</keyword>
<dbReference type="SUPFAM" id="SSF54695">
    <property type="entry name" value="POZ domain"/>
    <property type="match status" value="1"/>
</dbReference>
<dbReference type="InterPro" id="IPR003131">
    <property type="entry name" value="T1-type_BTB"/>
</dbReference>
<dbReference type="CDD" id="cd18316">
    <property type="entry name" value="BTB_POZ_KCTD-like"/>
    <property type="match status" value="1"/>
</dbReference>
<dbReference type="Proteomes" id="UP001648503">
    <property type="component" value="Unassembled WGS sequence"/>
</dbReference>
<gene>
    <name evidence="2" type="ORF">BASA50_001193</name>
</gene>
<dbReference type="PANTHER" id="PTHR14499:SF136">
    <property type="entry name" value="GH08630P"/>
    <property type="match status" value="1"/>
</dbReference>
<dbReference type="EMBL" id="JAFCIX010000580">
    <property type="protein sequence ID" value="KAH6585584.1"/>
    <property type="molecule type" value="Genomic_DNA"/>
</dbReference>
<evidence type="ECO:0000313" key="3">
    <source>
        <dbReference type="Proteomes" id="UP001648503"/>
    </source>
</evidence>
<accession>A0ABQ8ERW5</accession>
<dbReference type="SMART" id="SM00225">
    <property type="entry name" value="BTB"/>
    <property type="match status" value="1"/>
</dbReference>
<reference evidence="2 3" key="1">
    <citation type="submission" date="2021-02" db="EMBL/GenBank/DDBJ databases">
        <title>Variation within the Batrachochytrium salamandrivorans European outbreak.</title>
        <authorList>
            <person name="Kelly M."/>
            <person name="Pasmans F."/>
            <person name="Shea T.P."/>
            <person name="Munoz J.F."/>
            <person name="Carranza S."/>
            <person name="Cuomo C.A."/>
            <person name="Martel A."/>
        </authorList>
    </citation>
    <scope>NUCLEOTIDE SEQUENCE [LARGE SCALE GENOMIC DNA]</scope>
    <source>
        <strain evidence="2 3">AMFP18/2</strain>
    </source>
</reference>
<dbReference type="InterPro" id="IPR011333">
    <property type="entry name" value="SKP1/BTB/POZ_sf"/>
</dbReference>
<name>A0ABQ8ERW5_9FUNG</name>
<protein>
    <recommendedName>
        <fullName evidence="1">BTB domain-containing protein</fullName>
    </recommendedName>
</protein>
<comment type="caution">
    <text evidence="2">The sequence shown here is derived from an EMBL/GenBank/DDBJ whole genome shotgun (WGS) entry which is preliminary data.</text>
</comment>
<dbReference type="Pfam" id="PF02214">
    <property type="entry name" value="BTB_2"/>
    <property type="match status" value="1"/>
</dbReference>
<dbReference type="PANTHER" id="PTHR14499">
    <property type="entry name" value="POTASSIUM CHANNEL TETRAMERIZATION DOMAIN-CONTAINING"/>
    <property type="match status" value="1"/>
</dbReference>
<dbReference type="InterPro" id="IPR000210">
    <property type="entry name" value="BTB/POZ_dom"/>
</dbReference>
<proteinExistence type="predicted"/>